<evidence type="ECO:0000313" key="4">
    <source>
        <dbReference type="EMBL" id="CAH7669741.1"/>
    </source>
</evidence>
<organism evidence="4 5">
    <name type="scientific">Phakopsora pachyrhizi</name>
    <name type="common">Asian soybean rust disease fungus</name>
    <dbReference type="NCBI Taxonomy" id="170000"/>
    <lineage>
        <taxon>Eukaryota</taxon>
        <taxon>Fungi</taxon>
        <taxon>Dikarya</taxon>
        <taxon>Basidiomycota</taxon>
        <taxon>Pucciniomycotina</taxon>
        <taxon>Pucciniomycetes</taxon>
        <taxon>Pucciniales</taxon>
        <taxon>Phakopsoraceae</taxon>
        <taxon>Phakopsora</taxon>
    </lineage>
</organism>
<proteinExistence type="predicted"/>
<feature type="region of interest" description="Disordered" evidence="2">
    <location>
        <begin position="413"/>
        <end position="442"/>
    </location>
</feature>
<feature type="compositionally biased region" description="Basic residues" evidence="2">
    <location>
        <begin position="58"/>
        <end position="71"/>
    </location>
</feature>
<dbReference type="EMBL" id="CALTRL010000805">
    <property type="protein sequence ID" value="CAH7669741.1"/>
    <property type="molecule type" value="Genomic_DNA"/>
</dbReference>
<protein>
    <submittedName>
        <fullName evidence="4">Expressed protein</fullName>
    </submittedName>
</protein>
<dbReference type="InterPro" id="IPR027484">
    <property type="entry name" value="PInositol-4-P-5-kinase_N"/>
</dbReference>
<feature type="compositionally biased region" description="Basic residues" evidence="2">
    <location>
        <begin position="1229"/>
        <end position="1239"/>
    </location>
</feature>
<feature type="domain" description="PIPK" evidence="3">
    <location>
        <begin position="1339"/>
        <end position="1796"/>
    </location>
</feature>
<dbReference type="Gene3D" id="3.30.810.10">
    <property type="entry name" value="2-Layer Sandwich"/>
    <property type="match status" value="1"/>
</dbReference>
<dbReference type="GO" id="GO:0010008">
    <property type="term" value="C:endosome membrane"/>
    <property type="evidence" value="ECO:0007669"/>
    <property type="project" value="TreeGrafter"/>
</dbReference>
<feature type="compositionally biased region" description="Polar residues" evidence="2">
    <location>
        <begin position="358"/>
        <end position="370"/>
    </location>
</feature>
<keyword evidence="1" id="KW-0067">ATP-binding</keyword>
<comment type="caution">
    <text evidence="4">The sequence shown here is derived from an EMBL/GenBank/DDBJ whole genome shotgun (WGS) entry which is preliminary data.</text>
</comment>
<feature type="region of interest" description="Disordered" evidence="2">
    <location>
        <begin position="1221"/>
        <end position="1262"/>
    </location>
</feature>
<dbReference type="GO" id="GO:0005524">
    <property type="term" value="F:ATP binding"/>
    <property type="evidence" value="ECO:0007669"/>
    <property type="project" value="UniProtKB-UniRule"/>
</dbReference>
<evidence type="ECO:0000256" key="2">
    <source>
        <dbReference type="SAM" id="MobiDB-lite"/>
    </source>
</evidence>
<keyword evidence="1" id="KW-0547">Nucleotide-binding</keyword>
<feature type="region of interest" description="Disordered" evidence="2">
    <location>
        <begin position="1296"/>
        <end position="1373"/>
    </location>
</feature>
<dbReference type="Gene3D" id="3.30.800.10">
    <property type="entry name" value="Phosphatidylinositol Phosphate Kinase II Beta"/>
    <property type="match status" value="1"/>
</dbReference>
<feature type="compositionally biased region" description="Polar residues" evidence="2">
    <location>
        <begin position="1298"/>
        <end position="1318"/>
    </location>
</feature>
<feature type="compositionally biased region" description="Acidic residues" evidence="2">
    <location>
        <begin position="318"/>
        <end position="346"/>
    </location>
</feature>
<feature type="compositionally biased region" description="Low complexity" evidence="2">
    <location>
        <begin position="416"/>
        <end position="426"/>
    </location>
</feature>
<dbReference type="InterPro" id="IPR002498">
    <property type="entry name" value="PInositol-4-P-4/5-kinase_core"/>
</dbReference>
<evidence type="ECO:0000256" key="1">
    <source>
        <dbReference type="PROSITE-ProRule" id="PRU00781"/>
    </source>
</evidence>
<dbReference type="SMART" id="SM00330">
    <property type="entry name" value="PIPKc"/>
    <property type="match status" value="1"/>
</dbReference>
<dbReference type="Proteomes" id="UP001153365">
    <property type="component" value="Unassembled WGS sequence"/>
</dbReference>
<dbReference type="InterPro" id="IPR027483">
    <property type="entry name" value="PInositol-4-P-4/5-kinase_C_sf"/>
</dbReference>
<feature type="non-terminal residue" evidence="4">
    <location>
        <position position="1"/>
    </location>
</feature>
<keyword evidence="5" id="KW-1185">Reference proteome</keyword>
<feature type="compositionally biased region" description="Polar residues" evidence="2">
    <location>
        <begin position="80"/>
        <end position="91"/>
    </location>
</feature>
<feature type="compositionally biased region" description="Acidic residues" evidence="2">
    <location>
        <begin position="1356"/>
        <end position="1373"/>
    </location>
</feature>
<gene>
    <name evidence="4" type="ORF">PPACK8108_LOCUS4380</name>
</gene>
<accession>A0AAV0AN67</accession>
<feature type="region of interest" description="Disordered" evidence="2">
    <location>
        <begin position="1815"/>
        <end position="1836"/>
    </location>
</feature>
<dbReference type="Pfam" id="PF01504">
    <property type="entry name" value="PIP5K"/>
    <property type="match status" value="1"/>
</dbReference>
<feature type="region of interest" description="Disordered" evidence="2">
    <location>
        <begin position="58"/>
        <end position="91"/>
    </location>
</feature>
<name>A0AAV0AN67_PHAPC</name>
<feature type="compositionally biased region" description="Low complexity" evidence="2">
    <location>
        <begin position="1175"/>
        <end position="1190"/>
    </location>
</feature>
<feature type="compositionally biased region" description="Low complexity" evidence="2">
    <location>
        <begin position="1319"/>
        <end position="1330"/>
    </location>
</feature>
<feature type="region of interest" description="Disordered" evidence="2">
    <location>
        <begin position="286"/>
        <end position="370"/>
    </location>
</feature>
<feature type="region of interest" description="Disordered" evidence="2">
    <location>
        <begin position="1175"/>
        <end position="1194"/>
    </location>
</feature>
<feature type="compositionally biased region" description="Polar residues" evidence="2">
    <location>
        <begin position="229"/>
        <end position="258"/>
    </location>
</feature>
<dbReference type="PANTHER" id="PTHR45748">
    <property type="entry name" value="1-PHOSPHATIDYLINOSITOL 3-PHOSPHATE 5-KINASE-RELATED"/>
    <property type="match status" value="1"/>
</dbReference>
<dbReference type="SUPFAM" id="SSF56104">
    <property type="entry name" value="SAICAR synthase-like"/>
    <property type="match status" value="1"/>
</dbReference>
<dbReference type="PROSITE" id="PS51455">
    <property type="entry name" value="PIPK"/>
    <property type="match status" value="1"/>
</dbReference>
<dbReference type="GO" id="GO:0000285">
    <property type="term" value="F:1-phosphatidylinositol-3-phosphate 5-kinase activity"/>
    <property type="evidence" value="ECO:0007669"/>
    <property type="project" value="TreeGrafter"/>
</dbReference>
<feature type="compositionally biased region" description="Basic and acidic residues" evidence="2">
    <location>
        <begin position="286"/>
        <end position="302"/>
    </location>
</feature>
<keyword evidence="1" id="KW-0808">Transferase</keyword>
<feature type="region of interest" description="Disordered" evidence="2">
    <location>
        <begin position="202"/>
        <end position="258"/>
    </location>
</feature>
<reference evidence="4" key="1">
    <citation type="submission" date="2022-06" db="EMBL/GenBank/DDBJ databases">
        <authorList>
            <consortium name="SYNGENTA / RWTH Aachen University"/>
        </authorList>
    </citation>
    <scope>NUCLEOTIDE SEQUENCE</scope>
</reference>
<keyword evidence="1" id="KW-0418">Kinase</keyword>
<feature type="region of interest" description="Disordered" evidence="2">
    <location>
        <begin position="128"/>
        <end position="153"/>
    </location>
</feature>
<dbReference type="PANTHER" id="PTHR45748:SF7">
    <property type="entry name" value="1-PHOSPHATIDYLINOSITOL 3-PHOSPHATE 5-KINASE-RELATED"/>
    <property type="match status" value="1"/>
</dbReference>
<evidence type="ECO:0000313" key="5">
    <source>
        <dbReference type="Proteomes" id="UP001153365"/>
    </source>
</evidence>
<dbReference type="GO" id="GO:0046854">
    <property type="term" value="P:phosphatidylinositol phosphate biosynthetic process"/>
    <property type="evidence" value="ECO:0007669"/>
    <property type="project" value="TreeGrafter"/>
</dbReference>
<sequence>IIVQSIHQSTKLNQLKNNVIRDFWSDQIFKLLVDRILTASLRDQDLLRICDSNIKKHRKAHDPGHRHQHLRSRFDLRTIPTPSNLSSNGQQVRSIDFEPGSFFDPSTIKTNQSIVTLFSDDQGSIQRTADWPEESDYDDEDNDDDKSESVRVSENRLVGGTVTIRGPIREIKRLRSTIEVGIYSVCHLRLESFLISELRDLKGQTRPSTPPSTPSIAFAQDTPPHSKRQPTNLTPKNVTPTQQNSGSSGNNTKSQNNHHWITPGSFLYRTYYNQPYRILWKNFETEDSSRKEEAEQEERLDGWELILGSKDEPQLGIDTDEDNEREEEGEDEGDDEEEGDLDEEETVNIRGRGHSNREFVQNLTMSSGSRTFGKNLFQKISKKMNSLSQRHHNRSFSAPQKNHRRLGLESIFHQKPSSSSSPSPSSEQFNEVNDQPGDKQITQNQETHNNQSLTINLPISPTLSDQAVISKPLNKFETVANILNLSILSVSPGVKFPLPYSLEQLLQIQCPEMKQGLQDDPKSIVERSRIGLSLMMKNNVSIEGFLRHQSIQFLLQRVVIDSYNQSIKRVENLDWNCWKYYDRHCSNLRNKTLKGILSGTLQEVILKLFKTLDLSDDLNTSENENEILVLTHNNSRISISLQEDKDCILLSAADELNSHSKQLDHPSIHVSSFCKFCHQDVKPKICSLGSLMIWFMKVLEMMIYDVRLICQNPSCISHADDSSGFKTQRPKKMIRFYHLVSDDQTSQQKIVQKKLRIEVETIELYEVKFPKSIDFNLLELIKEDDCEEENNGEDVAQLRNEIEEFFDSLFDRVLMIDDLLGKYEERFEKTSTNSLDDSLERSLTKGDGTIESCEHLVNPQKLKTGPLNVSKSIINPTEVITVQEKRSLLNNFKQSLKNQKSQLLSQFEFIRSHNLNNLRKPFVDLIVRNRARLKSWESKHLSFLKKSQQYKVQDSDRISLDLPEPRVLIPFYAQEGHHALPADNSVIVRERELASVVAFTLSSGDYKRQFQSYQEPSRRPIYGAASKAHSYHLPTLNAPIDRPNTQTKRDFSLPILSSQAMLDATSPTFLQAQVNLLADKLFSDPDDELGKFGKNCDYSSQIGYRKPPRAGRSILSLKGLSNQRSFDMGSLRSLVSSRVTSPNPNYEVDPLAQAGQSVDIQDGEDRVLNELIKSSEPSSTALSSTLQQSSVPPAPVAALLSRTGRSDPSTVSISHMQTLGVVESSSKGKSQRIKLKSRSSHQSPNTILLSDRETSGTEEEGVGLGERWKLKKDELEESSIETLSDENENFLTEAEKTPPTNKLLNQANNGNSSHQGNLTTPNSTTSTPSSRLISPFQGFWKTSKGSERHRIGSGTEGEEGDDEEELVVTEEEDQEDFVRKMKKTKTKADQEGETPHIKYKLDHGSKEISCTVWYADEFERLRRGLGLNEEELIKSLSRSKDYEPVGGKSRSKFIISKDSKFILKGLINDNYWNESERESLLELLPNYFNYLFKGQDDDEKDDEEKHENGHHPSYGCSGGMMVKILGYYSIKVKTKKNYEKEDLKEKQEEAEVSYNSDVDRSTVDHNLDKDKLNKTLDGEEEDYILMENIFFGKNIERKFDLKGISNRFCKENKKYDSDQEKLKFHTRKDGEGTKDAVDKGEKSIFEIHFGREIFEKNFTGWDGNWIAGNLGNLILIRKESKMMMLKKLKRDLRFLKLNKKVDYSILVGIDSCNKEIVVGLIDMIESKSKRVFKSYYYSNTNENNSMKNPKVSLATSSMATVKGRLYNNNNKSEDLVTILPPDLYENRLKKFVEKNFVSAPEKWSRMNKLKSEVVIKEDKNQPKTKNNNSKLESQKSFDDLSKSMINIKSGFKRDEKKDFDNHEELGSKNYFHEENDENYYSRLSPVF</sequence>
<feature type="compositionally biased region" description="Acidic residues" evidence="2">
    <location>
        <begin position="131"/>
        <end position="146"/>
    </location>
</feature>
<evidence type="ECO:0000259" key="3">
    <source>
        <dbReference type="PROSITE" id="PS51455"/>
    </source>
</evidence>